<dbReference type="InterPro" id="IPR000683">
    <property type="entry name" value="Gfo/Idh/MocA-like_OxRdtase_N"/>
</dbReference>
<dbReference type="GO" id="GO:0000166">
    <property type="term" value="F:nucleotide binding"/>
    <property type="evidence" value="ECO:0007669"/>
    <property type="project" value="InterPro"/>
</dbReference>
<sequence length="231" mass="25046">MAIGTVALNSATSLLHAAGSKPAKNVKLSVSPNSFINIGLIGKGGMGTSDTLTALTVKGVKLVGVCDLYDKRLKDAKAQWGNEIFVTKDYREILLRKDIDAVIIATPDHWHQPIAIEAMKAGKHIYCEKPVIHKLAEGKGLIEAQKKSGVLFQVGSQGMASLGNRAARLLIRQGIIGAVNFVDGQFTSAPGMLNAFTAPDDASEETIWWSRFLGNAPKIPFNPHHFFEWRN</sequence>
<dbReference type="Pfam" id="PF01408">
    <property type="entry name" value="GFO_IDH_MocA"/>
    <property type="match status" value="1"/>
</dbReference>
<dbReference type="Gene3D" id="3.40.50.720">
    <property type="entry name" value="NAD(P)-binding Rossmann-like Domain"/>
    <property type="match status" value="1"/>
</dbReference>
<gene>
    <name evidence="2" type="primary">iolG_84</name>
    <name evidence="2" type="ORF">SDC9_175888</name>
</gene>
<dbReference type="EMBL" id="VSSQ01078741">
    <property type="protein sequence ID" value="MPN28446.1"/>
    <property type="molecule type" value="Genomic_DNA"/>
</dbReference>
<feature type="domain" description="Gfo/Idh/MocA-like oxidoreductase N-terminal" evidence="1">
    <location>
        <begin position="36"/>
        <end position="155"/>
    </location>
</feature>
<dbReference type="PANTHER" id="PTHR43818:SF5">
    <property type="entry name" value="OXIDOREDUCTASE FAMILY PROTEIN"/>
    <property type="match status" value="1"/>
</dbReference>
<protein>
    <submittedName>
        <fullName evidence="2">Inositol 2-dehydrogenase/D-chiro-inositol 3-dehydrogenase</fullName>
        <ecNumber evidence="2">1.1.1.18</ecNumber>
    </submittedName>
</protein>
<dbReference type="GO" id="GO:0050112">
    <property type="term" value="F:inositol 2-dehydrogenase (NAD+) activity"/>
    <property type="evidence" value="ECO:0007669"/>
    <property type="project" value="UniProtKB-EC"/>
</dbReference>
<keyword evidence="2" id="KW-0560">Oxidoreductase</keyword>
<dbReference type="InterPro" id="IPR036291">
    <property type="entry name" value="NAD(P)-bd_dom_sf"/>
</dbReference>
<reference evidence="2" key="1">
    <citation type="submission" date="2019-08" db="EMBL/GenBank/DDBJ databases">
        <authorList>
            <person name="Kucharzyk K."/>
            <person name="Murdoch R.W."/>
            <person name="Higgins S."/>
            <person name="Loffler F."/>
        </authorList>
    </citation>
    <scope>NUCLEOTIDE SEQUENCE</scope>
</reference>
<dbReference type="InterPro" id="IPR050463">
    <property type="entry name" value="Gfo/Idh/MocA_oxidrdct_glycsds"/>
</dbReference>
<dbReference type="AlphaFoldDB" id="A0A645GQI1"/>
<dbReference type="SUPFAM" id="SSF51735">
    <property type="entry name" value="NAD(P)-binding Rossmann-fold domains"/>
    <property type="match status" value="1"/>
</dbReference>
<comment type="caution">
    <text evidence="2">The sequence shown here is derived from an EMBL/GenBank/DDBJ whole genome shotgun (WGS) entry which is preliminary data.</text>
</comment>
<proteinExistence type="predicted"/>
<dbReference type="EC" id="1.1.1.18" evidence="2"/>
<evidence type="ECO:0000259" key="1">
    <source>
        <dbReference type="Pfam" id="PF01408"/>
    </source>
</evidence>
<name>A0A645GQI1_9ZZZZ</name>
<accession>A0A645GQI1</accession>
<organism evidence="2">
    <name type="scientific">bioreactor metagenome</name>
    <dbReference type="NCBI Taxonomy" id="1076179"/>
    <lineage>
        <taxon>unclassified sequences</taxon>
        <taxon>metagenomes</taxon>
        <taxon>ecological metagenomes</taxon>
    </lineage>
</organism>
<evidence type="ECO:0000313" key="2">
    <source>
        <dbReference type="EMBL" id="MPN28446.1"/>
    </source>
</evidence>
<dbReference type="PANTHER" id="PTHR43818">
    <property type="entry name" value="BCDNA.GH03377"/>
    <property type="match status" value="1"/>
</dbReference>